<evidence type="ECO:0000256" key="2">
    <source>
        <dbReference type="ARBA" id="ARBA00022771"/>
    </source>
</evidence>
<reference evidence="7 8" key="1">
    <citation type="submission" date="2019-07" db="EMBL/GenBank/DDBJ databases">
        <title>Genomics analysis of Aphanomyces spp. identifies a new class of oomycete effector associated with host adaptation.</title>
        <authorList>
            <person name="Gaulin E."/>
        </authorList>
    </citation>
    <scope>NUCLEOTIDE SEQUENCE [LARGE SCALE GENOMIC DNA]</scope>
    <source>
        <strain evidence="7 8">ATCC 201684</strain>
    </source>
</reference>
<dbReference type="AlphaFoldDB" id="A0A6G0WUK1"/>
<evidence type="ECO:0000313" key="7">
    <source>
        <dbReference type="EMBL" id="KAF0731134.1"/>
    </source>
</evidence>
<feature type="domain" description="ZZ-type" evidence="6">
    <location>
        <begin position="191"/>
        <end position="245"/>
    </location>
</feature>
<dbReference type="GO" id="GO:0008270">
    <property type="term" value="F:zinc ion binding"/>
    <property type="evidence" value="ECO:0007669"/>
    <property type="project" value="UniProtKB-KW"/>
</dbReference>
<accession>A0A6G0WUK1</accession>
<evidence type="ECO:0000256" key="4">
    <source>
        <dbReference type="PROSITE-ProRule" id="PRU00228"/>
    </source>
</evidence>
<dbReference type="VEuPathDB" id="FungiDB:AeMF1_009604"/>
<evidence type="ECO:0000313" key="8">
    <source>
        <dbReference type="Proteomes" id="UP000481153"/>
    </source>
</evidence>
<feature type="region of interest" description="Disordered" evidence="5">
    <location>
        <begin position="53"/>
        <end position="81"/>
    </location>
</feature>
<dbReference type="InterPro" id="IPR043145">
    <property type="entry name" value="Znf_ZZ_sf"/>
</dbReference>
<dbReference type="EMBL" id="VJMJ01000147">
    <property type="protein sequence ID" value="KAF0731134.1"/>
    <property type="molecule type" value="Genomic_DNA"/>
</dbReference>
<evidence type="ECO:0000256" key="3">
    <source>
        <dbReference type="ARBA" id="ARBA00022833"/>
    </source>
</evidence>
<dbReference type="Pfam" id="PF00569">
    <property type="entry name" value="ZZ"/>
    <property type="match status" value="1"/>
</dbReference>
<sequence length="367" mass="40410">MSQSIIPVDGRRSRREEMSEISPEHVVGTDNGEVPLSPCASLPAITAKVKDIAVNDDVDDDDSDLGTPGSPKDPFSEEAEQNRNSFSMFAHHAFYGPTGPHDSTQTLHDTRRVELGSGSKGAYFKSEPREHGHRASMAYQQSIVDFPSPTNKSVGGTRASIMHMAKSNLPTISKSLPSLPSFLKRSGGKEADTSFCDGCGQQPIKGTVWACSVCVNFNLCPNCYSQGIHGMEGSAAMQMYQELNAYHKLQKRCKLLSSEFLGVLYTDVCKKHLPKFEYLGNWLAMIMDKKINATKIPARGVEIPHLTQAVRAKFIAVLMPLVSERRDLQIYVEWLPEKEPGLETVRIWMSDLKARTKSPFASATASA</sequence>
<feature type="compositionally biased region" description="Acidic residues" evidence="5">
    <location>
        <begin position="54"/>
        <end position="64"/>
    </location>
</feature>
<evidence type="ECO:0000256" key="1">
    <source>
        <dbReference type="ARBA" id="ARBA00022723"/>
    </source>
</evidence>
<protein>
    <recommendedName>
        <fullName evidence="6">ZZ-type domain-containing protein</fullName>
    </recommendedName>
</protein>
<name>A0A6G0WUK1_9STRA</name>
<evidence type="ECO:0000259" key="6">
    <source>
        <dbReference type="PROSITE" id="PS50135"/>
    </source>
</evidence>
<proteinExistence type="predicted"/>
<dbReference type="PROSITE" id="PS50135">
    <property type="entry name" value="ZF_ZZ_2"/>
    <property type="match status" value="1"/>
</dbReference>
<keyword evidence="8" id="KW-1185">Reference proteome</keyword>
<dbReference type="PROSITE" id="PS01357">
    <property type="entry name" value="ZF_ZZ_1"/>
    <property type="match status" value="1"/>
</dbReference>
<feature type="compositionally biased region" description="Basic and acidic residues" evidence="5">
    <location>
        <begin position="9"/>
        <end position="18"/>
    </location>
</feature>
<dbReference type="Proteomes" id="UP000481153">
    <property type="component" value="Unassembled WGS sequence"/>
</dbReference>
<keyword evidence="2 4" id="KW-0863">Zinc-finger</keyword>
<feature type="region of interest" description="Disordered" evidence="5">
    <location>
        <begin position="1"/>
        <end position="39"/>
    </location>
</feature>
<organism evidence="7 8">
    <name type="scientific">Aphanomyces euteiches</name>
    <dbReference type="NCBI Taxonomy" id="100861"/>
    <lineage>
        <taxon>Eukaryota</taxon>
        <taxon>Sar</taxon>
        <taxon>Stramenopiles</taxon>
        <taxon>Oomycota</taxon>
        <taxon>Saprolegniomycetes</taxon>
        <taxon>Saprolegniales</taxon>
        <taxon>Verrucalvaceae</taxon>
        <taxon>Aphanomyces</taxon>
    </lineage>
</organism>
<keyword evidence="1" id="KW-0479">Metal-binding</keyword>
<dbReference type="SUPFAM" id="SSF57850">
    <property type="entry name" value="RING/U-box"/>
    <property type="match status" value="1"/>
</dbReference>
<dbReference type="SMART" id="SM00291">
    <property type="entry name" value="ZnF_ZZ"/>
    <property type="match status" value="1"/>
</dbReference>
<dbReference type="Gene3D" id="3.30.60.90">
    <property type="match status" value="1"/>
</dbReference>
<gene>
    <name evidence="7" type="ORF">Ae201684_011677</name>
</gene>
<comment type="caution">
    <text evidence="7">The sequence shown here is derived from an EMBL/GenBank/DDBJ whole genome shotgun (WGS) entry which is preliminary data.</text>
</comment>
<keyword evidence="3" id="KW-0862">Zinc</keyword>
<evidence type="ECO:0000256" key="5">
    <source>
        <dbReference type="SAM" id="MobiDB-lite"/>
    </source>
</evidence>
<dbReference type="InterPro" id="IPR000433">
    <property type="entry name" value="Znf_ZZ"/>
</dbReference>